<keyword evidence="2" id="KW-1185">Reference proteome</keyword>
<comment type="caution">
    <text evidence="1">The sequence shown here is derived from an EMBL/GenBank/DDBJ whole genome shotgun (WGS) entry which is preliminary data.</text>
</comment>
<organism evidence="1 2">
    <name type="scientific">Escallonia rubra</name>
    <dbReference type="NCBI Taxonomy" id="112253"/>
    <lineage>
        <taxon>Eukaryota</taxon>
        <taxon>Viridiplantae</taxon>
        <taxon>Streptophyta</taxon>
        <taxon>Embryophyta</taxon>
        <taxon>Tracheophyta</taxon>
        <taxon>Spermatophyta</taxon>
        <taxon>Magnoliopsida</taxon>
        <taxon>eudicotyledons</taxon>
        <taxon>Gunneridae</taxon>
        <taxon>Pentapetalae</taxon>
        <taxon>asterids</taxon>
        <taxon>campanulids</taxon>
        <taxon>Escalloniales</taxon>
        <taxon>Escalloniaceae</taxon>
        <taxon>Escallonia</taxon>
    </lineage>
</organism>
<dbReference type="PANTHER" id="PTHR33566">
    <property type="entry name" value="EN/SPM-LIKE TRANSPOSON-RELATED"/>
    <property type="match status" value="1"/>
</dbReference>
<gene>
    <name evidence="1" type="ORF">RJ640_023250</name>
</gene>
<name>A0AA88RNN6_9ASTE</name>
<proteinExistence type="predicted"/>
<protein>
    <recommendedName>
        <fullName evidence="3">Defective in meristem silencing 3</fullName>
    </recommendedName>
</protein>
<evidence type="ECO:0000313" key="2">
    <source>
        <dbReference type="Proteomes" id="UP001187471"/>
    </source>
</evidence>
<evidence type="ECO:0008006" key="3">
    <source>
        <dbReference type="Google" id="ProtNLM"/>
    </source>
</evidence>
<feature type="non-terminal residue" evidence="1">
    <location>
        <position position="1"/>
    </location>
</feature>
<accession>A0AA88RNN6</accession>
<reference evidence="1" key="1">
    <citation type="submission" date="2022-12" db="EMBL/GenBank/DDBJ databases">
        <title>Draft genome assemblies for two species of Escallonia (Escalloniales).</title>
        <authorList>
            <person name="Chanderbali A."/>
            <person name="Dervinis C."/>
            <person name="Anghel I."/>
            <person name="Soltis D."/>
            <person name="Soltis P."/>
            <person name="Zapata F."/>
        </authorList>
    </citation>
    <scope>NUCLEOTIDE SEQUENCE</scope>
    <source>
        <strain evidence="1">UCBG92.1500</strain>
        <tissue evidence="1">Leaf</tissue>
    </source>
</reference>
<dbReference type="PANTHER" id="PTHR33566:SF6">
    <property type="entry name" value="PROTEIN DEFECTIVE IN MERISTEM SILENCING 3"/>
    <property type="match status" value="1"/>
</dbReference>
<feature type="non-terminal residue" evidence="1">
    <location>
        <position position="411"/>
    </location>
</feature>
<dbReference type="Proteomes" id="UP001187471">
    <property type="component" value="Unassembled WGS sequence"/>
</dbReference>
<dbReference type="AlphaFoldDB" id="A0AA88RNN6"/>
<sequence>LSIYTPALSVPDPSLKHVGQNDSSTIAKGAMENGAICNAESIVFKSEKLQDDLHMIGLKLKQHEENIKFLKTQKNSLDESILDLQVALGKYHSTSVPVTQSEDLSCAKSEEETVEHILRHEKSAAGILCQLKTRHGTQASHMRWTKDVLGIVATLGQVDDDNLSRLLSEYLGLETMLAVVCKTYDGVKALETYDKEGSINRSAGLHGLAASIGRPLDGRFQVFCLENLRAYAGEFVADDPQRRLDLLKPRLPSGEHPPGFLGFAVNMIYVDSTNAFCLTKDGHGLRETLFYHLFSRLQVYRTRGDMLQALPCVSDGALSLDGGMIRSTGVFSLGLREQIDVKFPKSSGIPKLPENYFETEKRIKEMKWQKERMVEDMQREQYMLDHVKRSYEVKKEELLKFLAQGSAYSAQ</sequence>
<dbReference type="EMBL" id="JAVXUO010000385">
    <property type="protein sequence ID" value="KAK2992737.1"/>
    <property type="molecule type" value="Genomic_DNA"/>
</dbReference>
<evidence type="ECO:0000313" key="1">
    <source>
        <dbReference type="EMBL" id="KAK2992737.1"/>
    </source>
</evidence>